<dbReference type="GO" id="GO:0008933">
    <property type="term" value="F:peptidoglycan lytic transglycosylase activity"/>
    <property type="evidence" value="ECO:0007669"/>
    <property type="project" value="TreeGrafter"/>
</dbReference>
<evidence type="ECO:0000256" key="1">
    <source>
        <dbReference type="ARBA" id="ARBA00001420"/>
    </source>
</evidence>
<dbReference type="HOGENOM" id="CLU_037751_2_0_6"/>
<dbReference type="GO" id="GO:0019867">
    <property type="term" value="C:outer membrane"/>
    <property type="evidence" value="ECO:0007669"/>
    <property type="project" value="InterPro"/>
</dbReference>
<dbReference type="InterPro" id="IPR026044">
    <property type="entry name" value="MltA"/>
</dbReference>
<dbReference type="EMBL" id="CP007142">
    <property type="protein sequence ID" value="AJQ97556.1"/>
    <property type="molecule type" value="Genomic_DNA"/>
</dbReference>
<keyword evidence="7" id="KW-1185">Reference proteome</keyword>
<dbReference type="OrthoDB" id="9783686at2"/>
<dbReference type="RefSeq" id="WP_044619271.1">
    <property type="nucleotide sequence ID" value="NZ_CP007142.1"/>
</dbReference>
<keyword evidence="3 4" id="KW-0961">Cell wall biogenesis/degradation</keyword>
<dbReference type="InterPro" id="IPR010611">
    <property type="entry name" value="3D_dom"/>
</dbReference>
<dbReference type="EC" id="4.2.2.n1" evidence="4"/>
<dbReference type="PROSITE" id="PS51257">
    <property type="entry name" value="PROKAR_LIPOPROTEIN"/>
    <property type="match status" value="1"/>
</dbReference>
<gene>
    <name evidence="6" type="ORF">YC6258_05528</name>
</gene>
<dbReference type="CDD" id="cd14485">
    <property type="entry name" value="mltA_like_LT_A"/>
    <property type="match status" value="1"/>
</dbReference>
<evidence type="ECO:0000259" key="5">
    <source>
        <dbReference type="SMART" id="SM00925"/>
    </source>
</evidence>
<dbReference type="InterPro" id="IPR036908">
    <property type="entry name" value="RlpA-like_sf"/>
</dbReference>
<comment type="catalytic activity">
    <reaction evidence="1 4">
        <text>Exolytic cleavage of the (1-&gt;4)-beta-glycosidic linkage between N-acetylmuramic acid (MurNAc) and N-acetylglucosamine (GlcNAc) residues in peptidoglycan, from either the reducing or the non-reducing ends of the peptidoglycan chains, with concomitant formation of a 1,6-anhydrobond in the MurNAc residue.</text>
        <dbReference type="EC" id="4.2.2.n1"/>
    </reaction>
</comment>
<evidence type="ECO:0000256" key="4">
    <source>
        <dbReference type="PIRNR" id="PIRNR019422"/>
    </source>
</evidence>
<dbReference type="AlphaFoldDB" id="A0A0C5VTP5"/>
<dbReference type="Gene3D" id="2.40.40.10">
    <property type="entry name" value="RlpA-like domain"/>
    <property type="match status" value="1"/>
</dbReference>
<dbReference type="GO" id="GO:0004553">
    <property type="term" value="F:hydrolase activity, hydrolyzing O-glycosyl compounds"/>
    <property type="evidence" value="ECO:0007669"/>
    <property type="project" value="InterPro"/>
</dbReference>
<dbReference type="SMART" id="SM00925">
    <property type="entry name" value="MltA"/>
    <property type="match status" value="1"/>
</dbReference>
<dbReference type="GO" id="GO:0009253">
    <property type="term" value="P:peptidoglycan catabolic process"/>
    <property type="evidence" value="ECO:0007669"/>
    <property type="project" value="TreeGrafter"/>
</dbReference>
<dbReference type="PANTHER" id="PTHR30124">
    <property type="entry name" value="MEMBRANE-BOUND LYTIC MUREIN TRANSGLYCOSYLASE A"/>
    <property type="match status" value="1"/>
</dbReference>
<name>A0A0C5VTP5_9GAMM</name>
<evidence type="ECO:0000256" key="3">
    <source>
        <dbReference type="ARBA" id="ARBA00023316"/>
    </source>
</evidence>
<protein>
    <recommendedName>
        <fullName evidence="4">Membrane-bound lytic murein transglycosylase A</fullName>
        <ecNumber evidence="4">4.2.2.n1</ecNumber>
    </recommendedName>
    <alternativeName>
        <fullName evidence="4">Murein hydrolase A</fullName>
    </alternativeName>
</protein>
<reference evidence="6 7" key="1">
    <citation type="submission" date="2014-01" db="EMBL/GenBank/DDBJ databases">
        <title>Full genme sequencing of cellulolytic bacterium Gynuella sunshinyii YC6258T gen. nov., sp. nov.</title>
        <authorList>
            <person name="Khan H."/>
            <person name="Chung E.J."/>
            <person name="Chung Y.R."/>
        </authorList>
    </citation>
    <scope>NUCLEOTIDE SEQUENCE [LARGE SCALE GENOMIC DNA]</scope>
    <source>
        <strain evidence="6 7">YC6258</strain>
    </source>
</reference>
<dbReference type="PATRIC" id="fig|1445510.3.peg.5493"/>
<dbReference type="Proteomes" id="UP000032266">
    <property type="component" value="Chromosome"/>
</dbReference>
<dbReference type="SUPFAM" id="SSF50685">
    <property type="entry name" value="Barwin-like endoglucanases"/>
    <property type="match status" value="1"/>
</dbReference>
<dbReference type="InterPro" id="IPR005300">
    <property type="entry name" value="MltA_B"/>
</dbReference>
<dbReference type="Pfam" id="PF06725">
    <property type="entry name" value="3D"/>
    <property type="match status" value="1"/>
</dbReference>
<dbReference type="Gene3D" id="2.40.240.50">
    <property type="entry name" value="Barwin-like endoglucanases"/>
    <property type="match status" value="1"/>
</dbReference>
<evidence type="ECO:0000256" key="2">
    <source>
        <dbReference type="ARBA" id="ARBA00023239"/>
    </source>
</evidence>
<keyword evidence="2 4" id="KW-0456">Lyase</keyword>
<dbReference type="STRING" id="1445510.YC6258_05528"/>
<evidence type="ECO:0000313" key="7">
    <source>
        <dbReference type="Proteomes" id="UP000032266"/>
    </source>
</evidence>
<dbReference type="GO" id="GO:0009254">
    <property type="term" value="P:peptidoglycan turnover"/>
    <property type="evidence" value="ECO:0007669"/>
    <property type="project" value="UniProtKB-UniRule"/>
</dbReference>
<dbReference type="PANTHER" id="PTHR30124:SF0">
    <property type="entry name" value="MEMBRANE-BOUND LYTIC MUREIN TRANSGLYCOSYLASE A"/>
    <property type="match status" value="1"/>
</dbReference>
<dbReference type="GO" id="GO:0071555">
    <property type="term" value="P:cell wall organization"/>
    <property type="evidence" value="ECO:0007669"/>
    <property type="project" value="UniProtKB-KW"/>
</dbReference>
<dbReference type="Pfam" id="PF03562">
    <property type="entry name" value="MltA"/>
    <property type="match status" value="1"/>
</dbReference>
<dbReference type="NCBIfam" id="NF008366">
    <property type="entry name" value="PRK11162.1"/>
    <property type="match status" value="1"/>
</dbReference>
<organism evidence="6 7">
    <name type="scientific">Gynuella sunshinyii YC6258</name>
    <dbReference type="NCBI Taxonomy" id="1445510"/>
    <lineage>
        <taxon>Bacteria</taxon>
        <taxon>Pseudomonadati</taxon>
        <taxon>Pseudomonadota</taxon>
        <taxon>Gammaproteobacteria</taxon>
        <taxon>Oceanospirillales</taxon>
        <taxon>Saccharospirillaceae</taxon>
        <taxon>Gynuella</taxon>
    </lineage>
</organism>
<proteinExistence type="predicted"/>
<comment type="function">
    <text evidence="4">Murein-degrading enzyme. May play a role in recycling of muropeptides during cell elongation and/or cell division.</text>
</comment>
<dbReference type="CDD" id="cd14668">
    <property type="entry name" value="mlta_B"/>
    <property type="match status" value="1"/>
</dbReference>
<accession>A0A0C5VTP5</accession>
<evidence type="ECO:0000313" key="6">
    <source>
        <dbReference type="EMBL" id="AJQ97556.1"/>
    </source>
</evidence>
<keyword evidence="6" id="KW-0378">Hydrolase</keyword>
<feature type="domain" description="Lytic transglycosylase MltA" evidence="5">
    <location>
        <begin position="137"/>
        <end position="272"/>
    </location>
</feature>
<dbReference type="PIRSF" id="PIRSF019422">
    <property type="entry name" value="MltA"/>
    <property type="match status" value="1"/>
</dbReference>
<keyword evidence="6" id="KW-0326">Glycosidase</keyword>
<dbReference type="KEGG" id="gsn:YC6258_05528"/>
<sequence length="378" mass="42016">MHLIHRFLIIALSMTLLSCSLREIDSSNDFAGNGRDTQVRRQSELYRPSPPWPTWSQPSADLLQGLKLQQSFLSRPSVEDHYVLGNLEVTRQQLQLSAERLSQWLQNPQQAPGLNLYQLQGDDKRGNVQFTGYYVPVMKVRHTADDIYKYPLYRKPTEAEFKRPLPDRQAIDFEGALDGLGLEIAYSASLIDNFFLQVQGSGVVEFEDGSRRLLSWGGGNGHAYKSLGKILIKNGEIAKERISSRTIKDWLLANPGRQRQVLSQNPSYPFFSEGQDSPVGAANVALTAGHSIAVDPAVIPLGSVLLGLIPILDSHGDLIRHEYRFLLAQDKGAAINGAGHIDMYFGIGEEAYQQANALKHYGKVWLLLPGETPLDVAP</sequence>